<keyword evidence="3" id="KW-0245">EGF-like domain</keyword>
<dbReference type="GO" id="GO:0009986">
    <property type="term" value="C:cell surface"/>
    <property type="evidence" value="ECO:0007669"/>
    <property type="project" value="TreeGrafter"/>
</dbReference>
<dbReference type="GO" id="GO:0043149">
    <property type="term" value="P:stress fiber assembly"/>
    <property type="evidence" value="ECO:0007669"/>
    <property type="project" value="TreeGrafter"/>
</dbReference>
<comment type="similarity">
    <text evidence="2">Belongs to the integrin beta chain family.</text>
</comment>
<evidence type="ECO:0000256" key="11">
    <source>
        <dbReference type="ARBA" id="ARBA00023180"/>
    </source>
</evidence>
<evidence type="ECO:0000256" key="2">
    <source>
        <dbReference type="ARBA" id="ARBA00007449"/>
    </source>
</evidence>
<dbReference type="GO" id="GO:0007179">
    <property type="term" value="P:transforming growth factor beta receptor signaling pathway"/>
    <property type="evidence" value="ECO:0007669"/>
    <property type="project" value="TreeGrafter"/>
</dbReference>
<keyword evidence="6" id="KW-0677">Repeat</keyword>
<protein>
    <submittedName>
        <fullName evidence="14">Integrin beta-5</fullName>
    </submittedName>
</protein>
<keyword evidence="8 14" id="KW-0401">Integrin</keyword>
<feature type="domain" description="Integrin beta epidermal growth factor-like" evidence="13">
    <location>
        <begin position="164"/>
        <end position="203"/>
    </location>
</feature>
<evidence type="ECO:0000256" key="8">
    <source>
        <dbReference type="ARBA" id="ARBA00023037"/>
    </source>
</evidence>
<evidence type="ECO:0000256" key="3">
    <source>
        <dbReference type="ARBA" id="ARBA00022536"/>
    </source>
</evidence>
<dbReference type="AlphaFoldDB" id="A0A4Z2EJB9"/>
<evidence type="ECO:0000256" key="4">
    <source>
        <dbReference type="ARBA" id="ARBA00022692"/>
    </source>
</evidence>
<dbReference type="InterPro" id="IPR057243">
    <property type="entry name" value="Integrin_I-EGF_CS"/>
</dbReference>
<dbReference type="PANTHER" id="PTHR10082:SF26">
    <property type="entry name" value="INTEGRIN BETA-5"/>
    <property type="match status" value="1"/>
</dbReference>
<dbReference type="PROSITE" id="PS00243">
    <property type="entry name" value="I_EGF_1"/>
    <property type="match status" value="1"/>
</dbReference>
<dbReference type="Gene3D" id="2.60.40.1510">
    <property type="entry name" value="ntegrin, alpha v. Chain A, domain 3"/>
    <property type="match status" value="1"/>
</dbReference>
<dbReference type="InterPro" id="IPR015812">
    <property type="entry name" value="Integrin_bsu"/>
</dbReference>
<dbReference type="GO" id="GO:0008305">
    <property type="term" value="C:integrin complex"/>
    <property type="evidence" value="ECO:0007669"/>
    <property type="project" value="TreeGrafter"/>
</dbReference>
<name>A0A4Z2EJB9_9TELE</name>
<dbReference type="GO" id="GO:0016477">
    <property type="term" value="P:cell migration"/>
    <property type="evidence" value="ECO:0007669"/>
    <property type="project" value="TreeGrafter"/>
</dbReference>
<dbReference type="PROSITE" id="PS52047">
    <property type="entry name" value="I_EGF_2"/>
    <property type="match status" value="1"/>
</dbReference>
<evidence type="ECO:0000259" key="13">
    <source>
        <dbReference type="Pfam" id="PF23105"/>
    </source>
</evidence>
<evidence type="ECO:0000256" key="6">
    <source>
        <dbReference type="ARBA" id="ARBA00022737"/>
    </source>
</evidence>
<dbReference type="Proteomes" id="UP000314294">
    <property type="component" value="Unassembled WGS sequence"/>
</dbReference>
<evidence type="ECO:0000256" key="7">
    <source>
        <dbReference type="ARBA" id="ARBA00022989"/>
    </source>
</evidence>
<evidence type="ECO:0000256" key="10">
    <source>
        <dbReference type="ARBA" id="ARBA00023157"/>
    </source>
</evidence>
<dbReference type="GO" id="GO:0005925">
    <property type="term" value="C:focal adhesion"/>
    <property type="evidence" value="ECO:0007669"/>
    <property type="project" value="TreeGrafter"/>
</dbReference>
<evidence type="ECO:0000259" key="12">
    <source>
        <dbReference type="Pfam" id="PF18372"/>
    </source>
</evidence>
<dbReference type="GO" id="GO:0005178">
    <property type="term" value="F:integrin binding"/>
    <property type="evidence" value="ECO:0007669"/>
    <property type="project" value="TreeGrafter"/>
</dbReference>
<dbReference type="InterPro" id="IPR057073">
    <property type="entry name" value="EGF_integrin_2"/>
</dbReference>
<feature type="domain" description="Integrin beta epidermal growth factor-like" evidence="12">
    <location>
        <begin position="119"/>
        <end position="147"/>
    </location>
</feature>
<evidence type="ECO:0000313" key="15">
    <source>
        <dbReference type="Proteomes" id="UP000314294"/>
    </source>
</evidence>
<dbReference type="FunFam" id="2.10.25.10:FF:000258">
    <property type="entry name" value="Integrin beta"/>
    <property type="match status" value="1"/>
</dbReference>
<proteinExistence type="inferred from homology"/>
<keyword evidence="9" id="KW-0472">Membrane</keyword>
<comment type="caution">
    <text evidence="14">The sequence shown here is derived from an EMBL/GenBank/DDBJ whole genome shotgun (WGS) entry which is preliminary data.</text>
</comment>
<keyword evidence="11" id="KW-0325">Glycoprotein</keyword>
<dbReference type="GO" id="GO:0007160">
    <property type="term" value="P:cell-matrix adhesion"/>
    <property type="evidence" value="ECO:0007669"/>
    <property type="project" value="TreeGrafter"/>
</dbReference>
<dbReference type="EMBL" id="SRLO01006283">
    <property type="protein sequence ID" value="TNN28913.1"/>
    <property type="molecule type" value="Genomic_DNA"/>
</dbReference>
<keyword evidence="4" id="KW-0812">Transmembrane</keyword>
<sequence length="230" mass="25062">MKPERVGRPLNASLYDVHGEPPVKLFIQHAGIRERPHTGPDITGLRSGERRQAARPRGRDVLLLAWTSVCPLKVSFNVSVEARSCPPPGAARRRSFTIKPVGFKDRLEVAVDYRCDCGCSREAQSNSSICSATGTYDCGTCHCEPGYLGARCECQEGGASSSYRSACREAEGKRLCSGRGECSCNQCLCYESEFGKIYGGYCECDDFSCARHKGVLCSGRPPVGHCKPRP</sequence>
<reference evidence="14 15" key="1">
    <citation type="submission" date="2019-03" db="EMBL/GenBank/DDBJ databases">
        <title>First draft genome of Liparis tanakae, snailfish: a comprehensive survey of snailfish specific genes.</title>
        <authorList>
            <person name="Kim W."/>
            <person name="Song I."/>
            <person name="Jeong J.-H."/>
            <person name="Kim D."/>
            <person name="Kim S."/>
            <person name="Ryu S."/>
            <person name="Song J.Y."/>
            <person name="Lee S.K."/>
        </authorList>
    </citation>
    <scope>NUCLEOTIDE SEQUENCE [LARGE SCALE GENOMIC DNA]</scope>
    <source>
        <tissue evidence="14">Muscle</tissue>
    </source>
</reference>
<keyword evidence="5" id="KW-0732">Signal</keyword>
<dbReference type="Gene3D" id="2.10.25.10">
    <property type="entry name" value="Laminin"/>
    <property type="match status" value="1"/>
</dbReference>
<keyword evidence="10" id="KW-1015">Disulfide bond</keyword>
<evidence type="ECO:0000313" key="14">
    <source>
        <dbReference type="EMBL" id="TNN28913.1"/>
    </source>
</evidence>
<evidence type="ECO:0000256" key="9">
    <source>
        <dbReference type="ARBA" id="ARBA00023136"/>
    </source>
</evidence>
<dbReference type="Pfam" id="PF18372">
    <property type="entry name" value="I-EGF_1"/>
    <property type="match status" value="1"/>
</dbReference>
<dbReference type="GO" id="GO:0033627">
    <property type="term" value="P:cell adhesion mediated by integrin"/>
    <property type="evidence" value="ECO:0007669"/>
    <property type="project" value="TreeGrafter"/>
</dbReference>
<dbReference type="OrthoDB" id="410592at2759"/>
<evidence type="ECO:0000256" key="1">
    <source>
        <dbReference type="ARBA" id="ARBA00004479"/>
    </source>
</evidence>
<keyword evidence="7" id="KW-1133">Transmembrane helix</keyword>
<gene>
    <name evidence="14" type="primary">Itgb5_1</name>
    <name evidence="14" type="ORF">EYF80_060939</name>
</gene>
<evidence type="ECO:0000256" key="5">
    <source>
        <dbReference type="ARBA" id="ARBA00022729"/>
    </source>
</evidence>
<accession>A0A4Z2EJB9</accession>
<dbReference type="PANTHER" id="PTHR10082">
    <property type="entry name" value="INTEGRIN BETA SUBUNIT"/>
    <property type="match status" value="1"/>
</dbReference>
<organism evidence="14 15">
    <name type="scientific">Liparis tanakae</name>
    <name type="common">Tanaka's snailfish</name>
    <dbReference type="NCBI Taxonomy" id="230148"/>
    <lineage>
        <taxon>Eukaryota</taxon>
        <taxon>Metazoa</taxon>
        <taxon>Chordata</taxon>
        <taxon>Craniata</taxon>
        <taxon>Vertebrata</taxon>
        <taxon>Euteleostomi</taxon>
        <taxon>Actinopterygii</taxon>
        <taxon>Neopterygii</taxon>
        <taxon>Teleostei</taxon>
        <taxon>Neoteleostei</taxon>
        <taxon>Acanthomorphata</taxon>
        <taxon>Eupercaria</taxon>
        <taxon>Perciformes</taxon>
        <taxon>Cottioidei</taxon>
        <taxon>Cottales</taxon>
        <taxon>Liparidae</taxon>
        <taxon>Liparis</taxon>
    </lineage>
</organism>
<dbReference type="Pfam" id="PF23105">
    <property type="entry name" value="EGF_integrin"/>
    <property type="match status" value="1"/>
</dbReference>
<dbReference type="FunFam" id="2.10.25.10:FF:000075">
    <property type="entry name" value="Integrin beta"/>
    <property type="match status" value="1"/>
</dbReference>
<comment type="subcellular location">
    <subcellularLocation>
        <location evidence="1">Membrane</location>
        <topology evidence="1">Single-pass type I membrane protein</topology>
    </subcellularLocation>
</comment>
<dbReference type="InterPro" id="IPR032695">
    <property type="entry name" value="Integrin_dom_sf"/>
</dbReference>
<dbReference type="GO" id="GO:0098609">
    <property type="term" value="P:cell-cell adhesion"/>
    <property type="evidence" value="ECO:0007669"/>
    <property type="project" value="TreeGrafter"/>
</dbReference>
<dbReference type="InterPro" id="IPR040622">
    <property type="entry name" value="EGF_integrin_1"/>
</dbReference>
<dbReference type="SUPFAM" id="SSF69179">
    <property type="entry name" value="Integrin domains"/>
    <property type="match status" value="1"/>
</dbReference>
<dbReference type="GO" id="GO:0007229">
    <property type="term" value="P:integrin-mediated signaling pathway"/>
    <property type="evidence" value="ECO:0007669"/>
    <property type="project" value="UniProtKB-KW"/>
</dbReference>
<keyword evidence="15" id="KW-1185">Reference proteome</keyword>